<proteinExistence type="predicted"/>
<keyword evidence="3" id="KW-1185">Reference proteome</keyword>
<sequence>MRLPLLSPHPRAYDNPSCPKTIKNAAESVVTPRLPQNRNQDPETTVLSTYMNGRTLRTIVARKAKENGGCRVLHGSAEKREEIEERTSVARTADRPAHFRNTGLMAATTRGRTCGGSGEQ</sequence>
<organism evidence="2 3">
    <name type="scientific">Pleurodeles waltl</name>
    <name type="common">Iberian ribbed newt</name>
    <dbReference type="NCBI Taxonomy" id="8319"/>
    <lineage>
        <taxon>Eukaryota</taxon>
        <taxon>Metazoa</taxon>
        <taxon>Chordata</taxon>
        <taxon>Craniata</taxon>
        <taxon>Vertebrata</taxon>
        <taxon>Euteleostomi</taxon>
        <taxon>Amphibia</taxon>
        <taxon>Batrachia</taxon>
        <taxon>Caudata</taxon>
        <taxon>Salamandroidea</taxon>
        <taxon>Salamandridae</taxon>
        <taxon>Pleurodelinae</taxon>
        <taxon>Pleurodeles</taxon>
    </lineage>
</organism>
<dbReference type="AlphaFoldDB" id="A0AAV7N2Z6"/>
<accession>A0AAV7N2Z6</accession>
<evidence type="ECO:0000313" key="2">
    <source>
        <dbReference type="EMBL" id="KAJ1109916.1"/>
    </source>
</evidence>
<evidence type="ECO:0000313" key="3">
    <source>
        <dbReference type="Proteomes" id="UP001066276"/>
    </source>
</evidence>
<protein>
    <submittedName>
        <fullName evidence="2">Uncharacterized protein</fullName>
    </submittedName>
</protein>
<comment type="caution">
    <text evidence="2">The sequence shown here is derived from an EMBL/GenBank/DDBJ whole genome shotgun (WGS) entry which is preliminary data.</text>
</comment>
<feature type="compositionally biased region" description="Basic and acidic residues" evidence="1">
    <location>
        <begin position="79"/>
        <end position="97"/>
    </location>
</feature>
<feature type="region of interest" description="Disordered" evidence="1">
    <location>
        <begin position="79"/>
        <end position="120"/>
    </location>
</feature>
<dbReference type="EMBL" id="JANPWB010000013">
    <property type="protein sequence ID" value="KAJ1109916.1"/>
    <property type="molecule type" value="Genomic_DNA"/>
</dbReference>
<evidence type="ECO:0000256" key="1">
    <source>
        <dbReference type="SAM" id="MobiDB-lite"/>
    </source>
</evidence>
<dbReference type="Proteomes" id="UP001066276">
    <property type="component" value="Chromosome 9"/>
</dbReference>
<reference evidence="2" key="1">
    <citation type="journal article" date="2022" name="bioRxiv">
        <title>Sequencing and chromosome-scale assembly of the giantPleurodeles waltlgenome.</title>
        <authorList>
            <person name="Brown T."/>
            <person name="Elewa A."/>
            <person name="Iarovenko S."/>
            <person name="Subramanian E."/>
            <person name="Araus A.J."/>
            <person name="Petzold A."/>
            <person name="Susuki M."/>
            <person name="Suzuki K.-i.T."/>
            <person name="Hayashi T."/>
            <person name="Toyoda A."/>
            <person name="Oliveira C."/>
            <person name="Osipova E."/>
            <person name="Leigh N.D."/>
            <person name="Simon A."/>
            <person name="Yun M.H."/>
        </authorList>
    </citation>
    <scope>NUCLEOTIDE SEQUENCE</scope>
    <source>
        <strain evidence="2">20211129_DDA</strain>
        <tissue evidence="2">Liver</tissue>
    </source>
</reference>
<name>A0AAV7N2Z6_PLEWA</name>
<gene>
    <name evidence="2" type="ORF">NDU88_007273</name>
</gene>